<dbReference type="GO" id="GO:0005524">
    <property type="term" value="F:ATP binding"/>
    <property type="evidence" value="ECO:0007669"/>
    <property type="project" value="UniProtKB-KW"/>
</dbReference>
<dbReference type="SUPFAM" id="SSF55298">
    <property type="entry name" value="YjgF-like"/>
    <property type="match status" value="2"/>
</dbReference>
<evidence type="ECO:0000313" key="12">
    <source>
        <dbReference type="EMBL" id="KZT62931.1"/>
    </source>
</evidence>
<evidence type="ECO:0000256" key="9">
    <source>
        <dbReference type="ARBA" id="ARBA00048108"/>
    </source>
</evidence>
<sequence length="630" mass="69182">MKFVALLSGGKDSCYNISHCQKHGHELVCAATLSPPQGKDEIDSFMYQTVGQDAIEIVAHALGVPLVRRTIEGQAVEQGSEYGTRAGTSQIRAEEQGVLGDETEDMFELLTQVKEQFPDVQAVSVGAILSSYQRVRVEHVCRRLGLTPLAYLWQRDQVELLQEMVDSGVNAILIKVAGIGLTPQHLGKSLAEMQPTLLKLHRLYGAHPCGEGGEYETLTLDCPSFQQQIELIETETVIHSDGGFASVAYLRIKNARLIAKEWDHIEIPSPPMLSPEARMIARTPLPPRRRPAVAPQIRQISQSNLRSRHSSDPRISSIPTTVRQKEHWITVSNVHYIPMTTQEHPEVTLEMEARSCFAAVDAHLQERGFTLADIAQINLFISCMDTFASINTIYSTYFGTSPPTRACVALDMPPPIRMRMDVIACNEPQRAALHVQGLSYWAPANIGPYSQAVLVDDRVFVSGQIALNPPTMKLANESLAVEEALSFQHLDRIVEAFQTTTGGWSGRALCAVCWTASPDDLRDAGILWRANLDHKGIGSPPVVFAAVKELPRGAAFEAQLVLHSNRAVLGKDDDEDDEPKEPTWVTSVGSHRMGMLDVTWSNLVASDGARSTAVFVRGGSPFLSFSASHA</sequence>
<dbReference type="CDD" id="cd01994">
    <property type="entry name" value="AANH_PF0828-like"/>
    <property type="match status" value="1"/>
</dbReference>
<dbReference type="InterPro" id="IPR006175">
    <property type="entry name" value="YjgF/YER057c/UK114"/>
</dbReference>
<keyword evidence="4" id="KW-0436">Ligase</keyword>
<dbReference type="FunFam" id="3.90.1490.10:FF:000001">
    <property type="entry name" value="Diphthine--ammonia ligase"/>
    <property type="match status" value="1"/>
</dbReference>
<feature type="region of interest" description="Disordered" evidence="10">
    <location>
        <begin position="286"/>
        <end position="316"/>
    </location>
</feature>
<dbReference type="OrthoDB" id="686384at2759"/>
<dbReference type="Proteomes" id="UP000076842">
    <property type="component" value="Unassembled WGS sequence"/>
</dbReference>
<evidence type="ECO:0000256" key="3">
    <source>
        <dbReference type="ARBA" id="ARBA00018426"/>
    </source>
</evidence>
<evidence type="ECO:0000256" key="1">
    <source>
        <dbReference type="ARBA" id="ARBA00005156"/>
    </source>
</evidence>
<accession>A0A165KBN8</accession>
<evidence type="ECO:0000256" key="4">
    <source>
        <dbReference type="ARBA" id="ARBA00022598"/>
    </source>
</evidence>
<evidence type="ECO:0000256" key="6">
    <source>
        <dbReference type="ARBA" id="ARBA00022840"/>
    </source>
</evidence>
<dbReference type="Pfam" id="PF01042">
    <property type="entry name" value="Ribonuc_L-PSP"/>
    <property type="match status" value="2"/>
</dbReference>
<gene>
    <name evidence="12" type="ORF">CALCODRAFT_526295</name>
</gene>
<feature type="domain" description="Diphthamide synthase" evidence="11">
    <location>
        <begin position="1"/>
        <end position="81"/>
    </location>
</feature>
<dbReference type="InterPro" id="IPR014729">
    <property type="entry name" value="Rossmann-like_a/b/a_fold"/>
</dbReference>
<name>A0A165KBN8_9BASI</name>
<dbReference type="Gene3D" id="3.40.50.620">
    <property type="entry name" value="HUPs"/>
    <property type="match status" value="1"/>
</dbReference>
<dbReference type="InterPro" id="IPR030662">
    <property type="entry name" value="DPH6/MJ0570"/>
</dbReference>
<protein>
    <recommendedName>
        <fullName evidence="3">Diphthine--ammonia ligase</fullName>
        <ecNumber evidence="2">6.3.1.14</ecNumber>
    </recommendedName>
    <alternativeName>
        <fullName evidence="7">Diphthamide synthase</fullName>
    </alternativeName>
    <alternativeName>
        <fullName evidence="8">Diphthamide synthetase</fullName>
    </alternativeName>
</protein>
<dbReference type="GO" id="GO:0017178">
    <property type="term" value="F:diphthine-ammonia ligase activity"/>
    <property type="evidence" value="ECO:0007669"/>
    <property type="project" value="UniProtKB-EC"/>
</dbReference>
<feature type="domain" description="Diphthamide synthase" evidence="11">
    <location>
        <begin position="91"/>
        <end position="248"/>
    </location>
</feature>
<keyword evidence="5" id="KW-0547">Nucleotide-binding</keyword>
<dbReference type="PANTHER" id="PTHR12196">
    <property type="entry name" value="DOMAIN OF UNKNOWN FUNCTION 71 DUF71 -CONTAINING PROTEIN"/>
    <property type="match status" value="1"/>
</dbReference>
<dbReference type="FunCoup" id="A0A165KBN8">
    <property type="interactions" value="21"/>
</dbReference>
<evidence type="ECO:0000256" key="5">
    <source>
        <dbReference type="ARBA" id="ARBA00022741"/>
    </source>
</evidence>
<dbReference type="InterPro" id="IPR002761">
    <property type="entry name" value="Diphthami_syn_dom"/>
</dbReference>
<dbReference type="NCBIfam" id="TIGR00290">
    <property type="entry name" value="MJ0570_dom"/>
    <property type="match status" value="1"/>
</dbReference>
<dbReference type="Gene3D" id="3.90.1490.10">
    <property type="entry name" value="putative n-type atp pyrophosphatase, domain 2"/>
    <property type="match status" value="1"/>
</dbReference>
<evidence type="ECO:0000256" key="7">
    <source>
        <dbReference type="ARBA" id="ARBA00029814"/>
    </source>
</evidence>
<evidence type="ECO:0000256" key="8">
    <source>
        <dbReference type="ARBA" id="ARBA00031552"/>
    </source>
</evidence>
<organism evidence="12 13">
    <name type="scientific">Calocera cornea HHB12733</name>
    <dbReference type="NCBI Taxonomy" id="1353952"/>
    <lineage>
        <taxon>Eukaryota</taxon>
        <taxon>Fungi</taxon>
        <taxon>Dikarya</taxon>
        <taxon>Basidiomycota</taxon>
        <taxon>Agaricomycotina</taxon>
        <taxon>Dacrymycetes</taxon>
        <taxon>Dacrymycetales</taxon>
        <taxon>Dacrymycetaceae</taxon>
        <taxon>Calocera</taxon>
    </lineage>
</organism>
<dbReference type="Gene3D" id="3.30.1330.40">
    <property type="entry name" value="RutC-like"/>
    <property type="match status" value="2"/>
</dbReference>
<dbReference type="GO" id="GO:0017183">
    <property type="term" value="P:protein histidyl modification to diphthamide"/>
    <property type="evidence" value="ECO:0007669"/>
    <property type="project" value="TreeGrafter"/>
</dbReference>
<evidence type="ECO:0000259" key="11">
    <source>
        <dbReference type="Pfam" id="PF01902"/>
    </source>
</evidence>
<comment type="pathway">
    <text evidence="1">Protein modification; peptidyl-diphthamide biosynthesis.</text>
</comment>
<dbReference type="SUPFAM" id="SSF52402">
    <property type="entry name" value="Adenine nucleotide alpha hydrolases-like"/>
    <property type="match status" value="1"/>
</dbReference>
<evidence type="ECO:0000256" key="2">
    <source>
        <dbReference type="ARBA" id="ARBA00012089"/>
    </source>
</evidence>
<dbReference type="InterPro" id="IPR035959">
    <property type="entry name" value="RutC-like_sf"/>
</dbReference>
<keyword evidence="6" id="KW-0067">ATP-binding</keyword>
<reference evidence="12 13" key="1">
    <citation type="journal article" date="2016" name="Mol. Biol. Evol.">
        <title>Comparative Genomics of Early-Diverging Mushroom-Forming Fungi Provides Insights into the Origins of Lignocellulose Decay Capabilities.</title>
        <authorList>
            <person name="Nagy L.G."/>
            <person name="Riley R."/>
            <person name="Tritt A."/>
            <person name="Adam C."/>
            <person name="Daum C."/>
            <person name="Floudas D."/>
            <person name="Sun H."/>
            <person name="Yadav J.S."/>
            <person name="Pangilinan J."/>
            <person name="Larsson K.H."/>
            <person name="Matsuura K."/>
            <person name="Barry K."/>
            <person name="Labutti K."/>
            <person name="Kuo R."/>
            <person name="Ohm R.A."/>
            <person name="Bhattacharya S.S."/>
            <person name="Shirouzu T."/>
            <person name="Yoshinaga Y."/>
            <person name="Martin F.M."/>
            <person name="Grigoriev I.V."/>
            <person name="Hibbett D.S."/>
        </authorList>
    </citation>
    <scope>NUCLEOTIDE SEQUENCE [LARGE SCALE GENOMIC DNA]</scope>
    <source>
        <strain evidence="12 13">HHB12733</strain>
    </source>
</reference>
<evidence type="ECO:0000313" key="13">
    <source>
        <dbReference type="Proteomes" id="UP000076842"/>
    </source>
</evidence>
<dbReference type="EC" id="6.3.1.14" evidence="2"/>
<dbReference type="FunFam" id="3.40.50.620:FF:000145">
    <property type="entry name" value="ATP-binding domain containing protein"/>
    <property type="match status" value="1"/>
</dbReference>
<dbReference type="CDD" id="cd06156">
    <property type="entry name" value="eu_AANH_C_2"/>
    <property type="match status" value="1"/>
</dbReference>
<keyword evidence="13" id="KW-1185">Reference proteome</keyword>
<dbReference type="CDD" id="cd06155">
    <property type="entry name" value="eu_AANH_C_1"/>
    <property type="match status" value="1"/>
</dbReference>
<comment type="catalytic activity">
    <reaction evidence="9">
        <text>diphthine-[translation elongation factor 2] + NH4(+) + ATP = diphthamide-[translation elongation factor 2] + AMP + diphosphate + H(+)</text>
        <dbReference type="Rhea" id="RHEA:19753"/>
        <dbReference type="Rhea" id="RHEA-COMP:10172"/>
        <dbReference type="Rhea" id="RHEA-COMP:10174"/>
        <dbReference type="ChEBI" id="CHEBI:15378"/>
        <dbReference type="ChEBI" id="CHEBI:16692"/>
        <dbReference type="ChEBI" id="CHEBI:28938"/>
        <dbReference type="ChEBI" id="CHEBI:30616"/>
        <dbReference type="ChEBI" id="CHEBI:33019"/>
        <dbReference type="ChEBI" id="CHEBI:82696"/>
        <dbReference type="ChEBI" id="CHEBI:456215"/>
        <dbReference type="EC" id="6.3.1.14"/>
    </reaction>
</comment>
<dbReference type="EMBL" id="KV423914">
    <property type="protein sequence ID" value="KZT62931.1"/>
    <property type="molecule type" value="Genomic_DNA"/>
</dbReference>
<dbReference type="AlphaFoldDB" id="A0A165KBN8"/>
<proteinExistence type="predicted"/>
<dbReference type="PANTHER" id="PTHR12196:SF2">
    <property type="entry name" value="DIPHTHINE--AMMONIA LIGASE"/>
    <property type="match status" value="1"/>
</dbReference>
<dbReference type="Pfam" id="PF01902">
    <property type="entry name" value="Diphthami_syn_2"/>
    <property type="match status" value="2"/>
</dbReference>
<evidence type="ECO:0000256" key="10">
    <source>
        <dbReference type="SAM" id="MobiDB-lite"/>
    </source>
</evidence>
<dbReference type="InParanoid" id="A0A165KBN8"/>
<dbReference type="STRING" id="1353952.A0A165KBN8"/>